<evidence type="ECO:0000256" key="6">
    <source>
        <dbReference type="ARBA" id="ARBA00022475"/>
    </source>
</evidence>
<dbReference type="STRING" id="407821.A0A087USF0"/>
<gene>
    <name evidence="28" type="ORF">X975_00246</name>
</gene>
<feature type="transmembrane region" description="Helical" evidence="26">
    <location>
        <begin position="28"/>
        <end position="56"/>
    </location>
</feature>
<dbReference type="GO" id="GO:0016323">
    <property type="term" value="C:basolateral plasma membrane"/>
    <property type="evidence" value="ECO:0007669"/>
    <property type="project" value="UniProtKB-SubCell"/>
</dbReference>
<dbReference type="OrthoDB" id="2985014at2759"/>
<dbReference type="SUPFAM" id="SSF103473">
    <property type="entry name" value="MFS general substrate transporter"/>
    <property type="match status" value="1"/>
</dbReference>
<keyword evidence="5" id="KW-0813">Transport</keyword>
<dbReference type="FunFam" id="1.20.1250.20:FF:000067">
    <property type="entry name" value="sialin isoform X2"/>
    <property type="match status" value="1"/>
</dbReference>
<feature type="transmembrane region" description="Helical" evidence="26">
    <location>
        <begin position="323"/>
        <end position="340"/>
    </location>
</feature>
<keyword evidence="13" id="KW-0458">Lysosome</keyword>
<evidence type="ECO:0000256" key="11">
    <source>
        <dbReference type="ARBA" id="ARBA00023136"/>
    </source>
</evidence>
<evidence type="ECO:0000256" key="18">
    <source>
        <dbReference type="ARBA" id="ARBA00051403"/>
    </source>
</evidence>
<feature type="non-terminal residue" evidence="28">
    <location>
        <position position="505"/>
    </location>
</feature>
<keyword evidence="14" id="KW-0968">Cytoplasmic vesicle</keyword>
<reference evidence="28 29" key="1">
    <citation type="submission" date="2013-11" db="EMBL/GenBank/DDBJ databases">
        <title>Genome sequencing of Stegodyphus mimosarum.</title>
        <authorList>
            <person name="Bechsgaard J."/>
        </authorList>
    </citation>
    <scope>NUCLEOTIDE SEQUENCE [LARGE SCALE GENOMIC DNA]</scope>
</reference>
<evidence type="ECO:0000256" key="15">
    <source>
        <dbReference type="ARBA" id="ARBA00050101"/>
    </source>
</evidence>
<feature type="transmembrane region" description="Helical" evidence="26">
    <location>
        <begin position="454"/>
        <end position="474"/>
    </location>
</feature>
<comment type="catalytic activity">
    <reaction evidence="16">
        <text>L-aspartate(out) = L-aspartate(in)</text>
        <dbReference type="Rhea" id="RHEA:66332"/>
        <dbReference type="ChEBI" id="CHEBI:29991"/>
    </reaction>
    <physiologicalReaction direction="left-to-right" evidence="16">
        <dbReference type="Rhea" id="RHEA:66333"/>
    </physiologicalReaction>
</comment>
<feature type="transmembrane region" description="Helical" evidence="26">
    <location>
        <begin position="129"/>
        <end position="153"/>
    </location>
</feature>
<dbReference type="InterPro" id="IPR020846">
    <property type="entry name" value="MFS_dom"/>
</dbReference>
<protein>
    <recommendedName>
        <fullName evidence="22">Sialin</fullName>
    </recommendedName>
    <alternativeName>
        <fullName evidence="25">H(+)/nitrate cotransporter</fullName>
    </alternativeName>
    <alternativeName>
        <fullName evidence="23">H(+)/sialic acid cotransporter</fullName>
    </alternativeName>
    <alternativeName>
        <fullName evidence="24">Vesicular excitatory amino acid transporter</fullName>
    </alternativeName>
</protein>
<evidence type="ECO:0000256" key="14">
    <source>
        <dbReference type="ARBA" id="ARBA00023329"/>
    </source>
</evidence>
<dbReference type="CDD" id="cd17318">
    <property type="entry name" value="MFS_SLC17"/>
    <property type="match status" value="1"/>
</dbReference>
<dbReference type="GO" id="GO:0005765">
    <property type="term" value="C:lysosomal membrane"/>
    <property type="evidence" value="ECO:0007669"/>
    <property type="project" value="UniProtKB-SubCell"/>
</dbReference>
<dbReference type="GO" id="GO:0015293">
    <property type="term" value="F:symporter activity"/>
    <property type="evidence" value="ECO:0007669"/>
    <property type="project" value="UniProtKB-KW"/>
</dbReference>
<evidence type="ECO:0000256" key="22">
    <source>
        <dbReference type="ARBA" id="ARBA00069713"/>
    </source>
</evidence>
<dbReference type="Pfam" id="PF07690">
    <property type="entry name" value="MFS_1"/>
    <property type="match status" value="1"/>
</dbReference>
<keyword evidence="12" id="KW-0325">Glycoprotein</keyword>
<evidence type="ECO:0000259" key="27">
    <source>
        <dbReference type="PROSITE" id="PS50850"/>
    </source>
</evidence>
<evidence type="ECO:0000256" key="2">
    <source>
        <dbReference type="ARBA" id="ARBA00004554"/>
    </source>
</evidence>
<evidence type="ECO:0000256" key="4">
    <source>
        <dbReference type="ARBA" id="ARBA00004656"/>
    </source>
</evidence>
<feature type="transmembrane region" description="Helical" evidence="26">
    <location>
        <begin position="224"/>
        <end position="244"/>
    </location>
</feature>
<evidence type="ECO:0000256" key="16">
    <source>
        <dbReference type="ARBA" id="ARBA00050554"/>
    </source>
</evidence>
<dbReference type="PANTHER" id="PTHR11662">
    <property type="entry name" value="SOLUTE CARRIER FAMILY 17"/>
    <property type="match status" value="1"/>
</dbReference>
<evidence type="ECO:0000313" key="28">
    <source>
        <dbReference type="EMBL" id="KFM80289.1"/>
    </source>
</evidence>
<evidence type="ECO:0000256" key="21">
    <source>
        <dbReference type="ARBA" id="ARBA00056891"/>
    </source>
</evidence>
<proteinExistence type="predicted"/>
<keyword evidence="29" id="KW-1185">Reference proteome</keyword>
<keyword evidence="10" id="KW-0770">Synapse</keyword>
<dbReference type="Proteomes" id="UP000054359">
    <property type="component" value="Unassembled WGS sequence"/>
</dbReference>
<comment type="catalytic activity">
    <reaction evidence="18">
        <text>N-acetyl-L-aspartyl-L-glutamate(out) = N-acetyl-L-aspartyl-L-glutamate(in)</text>
        <dbReference type="Rhea" id="RHEA:72599"/>
        <dbReference type="ChEBI" id="CHEBI:76931"/>
    </reaction>
    <physiologicalReaction direction="left-to-right" evidence="18">
        <dbReference type="Rhea" id="RHEA:72600"/>
    </physiologicalReaction>
</comment>
<evidence type="ECO:0000256" key="8">
    <source>
        <dbReference type="ARBA" id="ARBA00022847"/>
    </source>
</evidence>
<comment type="catalytic activity">
    <reaction evidence="17">
        <text>N-acetylneuraminate(in) + H(+)(in) = N-acetylneuraminate(out) + H(+)(out)</text>
        <dbReference type="Rhea" id="RHEA:28987"/>
        <dbReference type="ChEBI" id="CHEBI:15378"/>
        <dbReference type="ChEBI" id="CHEBI:35418"/>
    </reaction>
    <physiologicalReaction direction="right-to-left" evidence="17">
        <dbReference type="Rhea" id="RHEA:28989"/>
    </physiologicalReaction>
</comment>
<feature type="transmembrane region" description="Helical" evidence="26">
    <location>
        <begin position="361"/>
        <end position="380"/>
    </location>
</feature>
<dbReference type="InterPro" id="IPR050382">
    <property type="entry name" value="MFS_Na/Anion_cotransporter"/>
</dbReference>
<feature type="transmembrane region" description="Helical" evidence="26">
    <location>
        <begin position="417"/>
        <end position="442"/>
    </location>
</feature>
<comment type="function">
    <text evidence="21">Receptor for CM101, a polysaccharide produced by group B Streptococcus with antipathoangiogenic properties.</text>
</comment>
<comment type="catalytic activity">
    <reaction evidence="20">
        <text>D-glucuronate(out) + H(+)(out) = D-glucuronate(in) + H(+)(in)</text>
        <dbReference type="Rhea" id="RHEA:72591"/>
        <dbReference type="ChEBI" id="CHEBI:15378"/>
        <dbReference type="ChEBI" id="CHEBI:58720"/>
    </reaction>
    <physiologicalReaction direction="left-to-right" evidence="20">
        <dbReference type="Rhea" id="RHEA:72592"/>
    </physiologicalReaction>
</comment>
<keyword evidence="7 26" id="KW-0812">Transmembrane</keyword>
<comment type="subcellular location">
    <subcellularLocation>
        <location evidence="2">Basolateral cell membrane</location>
        <topology evidence="2">Multi-pass membrane protein</topology>
    </subcellularLocation>
    <subcellularLocation>
        <location evidence="3">Cytoplasmic vesicle</location>
        <location evidence="3">Secretory vesicle membrane</location>
        <topology evidence="3">Multi-pass membrane protein</topology>
    </subcellularLocation>
    <subcellularLocation>
        <location evidence="1">Cytoplasmic vesicle</location>
        <location evidence="1">Secretory vesicle</location>
        <location evidence="1">Synaptic vesicle membrane</location>
    </subcellularLocation>
    <subcellularLocation>
        <location evidence="4">Lysosome membrane</location>
    </subcellularLocation>
</comment>
<sequence>MPVQATKIKIPEKFQPERHPKCYFPRRYIITLLSFFGMFNVYAMRVNLSVAMVAMINSTVDTSENTTRYTAECPLLIHEDTRDENKGFKGEQYHWDSKTQGMILGAFFYGYVITQIPGGMMSEKVGAKWIYGGGVLITAIFSLLTPLAASWGIGAFVTVRVLEGLGEGVTFPSMNTIISNWAPKLERSRISTFIHTGAQMGNVFSMPISGWLSSSDLLGGWPSVFYVFGTLGCLWFLLWSILVYETPKSHPGISSRELQHIQKNKDDKPQKKPKVPWLTLFTSLPMWSVIIAHIGHNFGFLILLTELPTYLSSILHFNIKSNGLLSALPYIVEAISAWIFSFCADRLRHSGKLSITTIRKVFNSIGLFGPAACLLGVTVSGCNPELIIGLFTLAMALNGGVYSGFNVTHVDMNPDLAGTTFGITNAISNLSGIIGPTVVGYFTASGATRANWSSVFYITAGVYTVCGAFFAMFASAELQPWIKHTENDTKNTKPEKSFYSIETKS</sequence>
<dbReference type="FunFam" id="1.20.1250.20:FF:000003">
    <property type="entry name" value="Solute carrier family 17 member 3"/>
    <property type="match status" value="1"/>
</dbReference>
<evidence type="ECO:0000256" key="1">
    <source>
        <dbReference type="ARBA" id="ARBA00004432"/>
    </source>
</evidence>
<evidence type="ECO:0000256" key="19">
    <source>
        <dbReference type="ARBA" id="ARBA00051447"/>
    </source>
</evidence>
<keyword evidence="9 26" id="KW-1133">Transmembrane helix</keyword>
<keyword evidence="6" id="KW-1003">Cell membrane</keyword>
<dbReference type="InterPro" id="IPR011701">
    <property type="entry name" value="MFS"/>
</dbReference>
<dbReference type="OMA" id="WLMYLFN"/>
<evidence type="ECO:0000256" key="20">
    <source>
        <dbReference type="ARBA" id="ARBA00051612"/>
    </source>
</evidence>
<keyword evidence="11 26" id="KW-0472">Membrane</keyword>
<feature type="transmembrane region" description="Helical" evidence="26">
    <location>
        <begin position="386"/>
        <end position="405"/>
    </location>
</feature>
<evidence type="ECO:0000256" key="12">
    <source>
        <dbReference type="ARBA" id="ARBA00023180"/>
    </source>
</evidence>
<dbReference type="GO" id="GO:0030672">
    <property type="term" value="C:synaptic vesicle membrane"/>
    <property type="evidence" value="ECO:0007669"/>
    <property type="project" value="UniProtKB-SubCell"/>
</dbReference>
<dbReference type="GO" id="GO:0006820">
    <property type="term" value="P:monoatomic anion transport"/>
    <property type="evidence" value="ECO:0007669"/>
    <property type="project" value="TreeGrafter"/>
</dbReference>
<accession>A0A087USF0</accession>
<name>A0A087USF0_STEMI</name>
<evidence type="ECO:0000256" key="13">
    <source>
        <dbReference type="ARBA" id="ARBA00023228"/>
    </source>
</evidence>
<feature type="transmembrane region" description="Helical" evidence="26">
    <location>
        <begin position="277"/>
        <end position="303"/>
    </location>
</feature>
<dbReference type="AlphaFoldDB" id="A0A087USF0"/>
<comment type="catalytic activity">
    <reaction evidence="15">
        <text>2 nitrate(out) + H(+)(out) = 2 nitrate(in) + H(+)(in)</text>
        <dbReference type="Rhea" id="RHEA:71539"/>
        <dbReference type="ChEBI" id="CHEBI:15378"/>
        <dbReference type="ChEBI" id="CHEBI:17632"/>
    </reaction>
    <physiologicalReaction direction="left-to-right" evidence="15">
        <dbReference type="Rhea" id="RHEA:71540"/>
    </physiologicalReaction>
</comment>
<comment type="catalytic activity">
    <reaction evidence="19">
        <text>L-glutamate(out) = L-glutamate(in)</text>
        <dbReference type="Rhea" id="RHEA:66336"/>
        <dbReference type="ChEBI" id="CHEBI:29985"/>
    </reaction>
    <physiologicalReaction direction="left-to-right" evidence="19">
        <dbReference type="Rhea" id="RHEA:66337"/>
    </physiologicalReaction>
</comment>
<feature type="transmembrane region" description="Helical" evidence="26">
    <location>
        <begin position="99"/>
        <end position="117"/>
    </location>
</feature>
<keyword evidence="8" id="KW-0769">Symport</keyword>
<evidence type="ECO:0000256" key="23">
    <source>
        <dbReference type="ARBA" id="ARBA00080244"/>
    </source>
</evidence>
<dbReference type="GO" id="GO:0046942">
    <property type="term" value="P:carboxylic acid transport"/>
    <property type="evidence" value="ECO:0007669"/>
    <property type="project" value="UniProtKB-ARBA"/>
</dbReference>
<evidence type="ECO:0000256" key="5">
    <source>
        <dbReference type="ARBA" id="ARBA00022448"/>
    </source>
</evidence>
<evidence type="ECO:0000256" key="25">
    <source>
        <dbReference type="ARBA" id="ARBA00081925"/>
    </source>
</evidence>
<evidence type="ECO:0000256" key="7">
    <source>
        <dbReference type="ARBA" id="ARBA00022692"/>
    </source>
</evidence>
<dbReference type="Gene3D" id="1.20.1250.20">
    <property type="entry name" value="MFS general substrate transporter like domains"/>
    <property type="match status" value="2"/>
</dbReference>
<organism evidence="28 29">
    <name type="scientific">Stegodyphus mimosarum</name>
    <name type="common">African social velvet spider</name>
    <dbReference type="NCBI Taxonomy" id="407821"/>
    <lineage>
        <taxon>Eukaryota</taxon>
        <taxon>Metazoa</taxon>
        <taxon>Ecdysozoa</taxon>
        <taxon>Arthropoda</taxon>
        <taxon>Chelicerata</taxon>
        <taxon>Arachnida</taxon>
        <taxon>Araneae</taxon>
        <taxon>Araneomorphae</taxon>
        <taxon>Entelegynae</taxon>
        <taxon>Eresoidea</taxon>
        <taxon>Eresidae</taxon>
        <taxon>Stegodyphus</taxon>
    </lineage>
</organism>
<dbReference type="PROSITE" id="PS50850">
    <property type="entry name" value="MFS"/>
    <property type="match status" value="1"/>
</dbReference>
<evidence type="ECO:0000256" key="9">
    <source>
        <dbReference type="ARBA" id="ARBA00022989"/>
    </source>
</evidence>
<dbReference type="InterPro" id="IPR036259">
    <property type="entry name" value="MFS_trans_sf"/>
</dbReference>
<dbReference type="PANTHER" id="PTHR11662:SF399">
    <property type="entry name" value="FI19708P1-RELATED"/>
    <property type="match status" value="1"/>
</dbReference>
<evidence type="ECO:0000256" key="10">
    <source>
        <dbReference type="ARBA" id="ARBA00023018"/>
    </source>
</evidence>
<evidence type="ECO:0000256" key="3">
    <source>
        <dbReference type="ARBA" id="ARBA00004638"/>
    </source>
</evidence>
<evidence type="ECO:0000256" key="17">
    <source>
        <dbReference type="ARBA" id="ARBA00050625"/>
    </source>
</evidence>
<dbReference type="EMBL" id="KK121350">
    <property type="protein sequence ID" value="KFM80289.1"/>
    <property type="molecule type" value="Genomic_DNA"/>
</dbReference>
<evidence type="ECO:0000256" key="24">
    <source>
        <dbReference type="ARBA" id="ARBA00081195"/>
    </source>
</evidence>
<evidence type="ECO:0000256" key="26">
    <source>
        <dbReference type="SAM" id="Phobius"/>
    </source>
</evidence>
<feature type="domain" description="Major facilitator superfamily (MFS) profile" evidence="27">
    <location>
        <begin position="26"/>
        <end position="479"/>
    </location>
</feature>
<evidence type="ECO:0000313" key="29">
    <source>
        <dbReference type="Proteomes" id="UP000054359"/>
    </source>
</evidence>